<reference evidence="2 3" key="1">
    <citation type="journal article" date="2012" name="Genome Biol.">
        <title>Genome and low-iron response of an oceanic diatom adapted to chronic iron limitation.</title>
        <authorList>
            <person name="Lommer M."/>
            <person name="Specht M."/>
            <person name="Roy A.S."/>
            <person name="Kraemer L."/>
            <person name="Andreson R."/>
            <person name="Gutowska M.A."/>
            <person name="Wolf J."/>
            <person name="Bergner S.V."/>
            <person name="Schilhabel M.B."/>
            <person name="Klostermeier U.C."/>
            <person name="Beiko R.G."/>
            <person name="Rosenstiel P."/>
            <person name="Hippler M."/>
            <person name="Laroche J."/>
        </authorList>
    </citation>
    <scope>NUCLEOTIDE SEQUENCE [LARGE SCALE GENOMIC DNA]</scope>
    <source>
        <strain evidence="2 3">CCMP1005</strain>
    </source>
</reference>
<feature type="compositionally biased region" description="Polar residues" evidence="1">
    <location>
        <begin position="147"/>
        <end position="157"/>
    </location>
</feature>
<evidence type="ECO:0000256" key="1">
    <source>
        <dbReference type="SAM" id="MobiDB-lite"/>
    </source>
</evidence>
<feature type="compositionally biased region" description="Polar residues" evidence="1">
    <location>
        <begin position="68"/>
        <end position="77"/>
    </location>
</feature>
<proteinExistence type="predicted"/>
<sequence length="578" mass="61779">MAAAPESALPGEIPKLETSRDHCDQDPPAIEGTESDGRGGETDTTAKAAASEPAPPGEIAKKRRVYSHGSNTNTLLTDGQPVRKMPRREVVPSNRTTTPKSETSHDRHDQSPPAADEAGSDGRGGEFDPAAMAAASEPALPGEKTDQLNGSRSTSSMHEALWRERNGNINFGASSPSNYDSSSLTYAKLDDVMSIGKALGSSFRGHNPVWTDNGQPHRNRNSESIHLTSALHTAKREKQLDDDIDAILMPVRNTTPGLLSPLLSSTLHTAGRDTQLDDDIDASQEPNYQTVHLQSDDSALPGLCGLGCRVLVGYDTELHVPTLPSFPRSASFAVGENNELVVHLSTKRHECLNFLPGSPSFVGEADFPESLSGLVGVIKDTESLHADILSTNGSDLHLPALKFPSAEDLMRNQEDSCALDAHFNSIMGQYRMLLVLSAVLRECAAKYEGTAGGNEDATKPTRSDPSDQTDVCRAPAKLDSPKESDDDDSESGERKDRKPSSRGKSPRAASSKGRSANVATKKAPKDAPAKKRTAAVAALAAISETRVRELDTSEEESEGGSDDEEENYVYGAKNGHNL</sequence>
<feature type="region of interest" description="Disordered" evidence="1">
    <location>
        <begin position="1"/>
        <end position="157"/>
    </location>
</feature>
<dbReference type="EMBL" id="AGNL01006998">
    <property type="protein sequence ID" value="EJK71620.1"/>
    <property type="molecule type" value="Genomic_DNA"/>
</dbReference>
<dbReference type="Proteomes" id="UP000266841">
    <property type="component" value="Unassembled WGS sequence"/>
</dbReference>
<feature type="compositionally biased region" description="Acidic residues" evidence="1">
    <location>
        <begin position="552"/>
        <end position="567"/>
    </location>
</feature>
<evidence type="ECO:0000313" key="3">
    <source>
        <dbReference type="Proteomes" id="UP000266841"/>
    </source>
</evidence>
<keyword evidence="3" id="KW-1185">Reference proteome</keyword>
<feature type="compositionally biased region" description="Low complexity" evidence="1">
    <location>
        <begin position="129"/>
        <end position="141"/>
    </location>
</feature>
<dbReference type="AlphaFoldDB" id="K0T1K4"/>
<evidence type="ECO:0000313" key="2">
    <source>
        <dbReference type="EMBL" id="EJK71620.1"/>
    </source>
</evidence>
<feature type="compositionally biased region" description="Basic and acidic residues" evidence="1">
    <location>
        <begin position="456"/>
        <end position="465"/>
    </location>
</feature>
<feature type="region of interest" description="Disordered" evidence="1">
    <location>
        <begin position="450"/>
        <end position="578"/>
    </location>
</feature>
<protein>
    <submittedName>
        <fullName evidence="2">Uncharacterized protein</fullName>
    </submittedName>
</protein>
<name>K0T1K4_THAOC</name>
<feature type="compositionally biased region" description="Basic and acidic residues" evidence="1">
    <location>
        <begin position="14"/>
        <end position="25"/>
    </location>
</feature>
<organism evidence="2 3">
    <name type="scientific">Thalassiosira oceanica</name>
    <name type="common">Marine diatom</name>
    <dbReference type="NCBI Taxonomy" id="159749"/>
    <lineage>
        <taxon>Eukaryota</taxon>
        <taxon>Sar</taxon>
        <taxon>Stramenopiles</taxon>
        <taxon>Ochrophyta</taxon>
        <taxon>Bacillariophyta</taxon>
        <taxon>Coscinodiscophyceae</taxon>
        <taxon>Thalassiosirophycidae</taxon>
        <taxon>Thalassiosirales</taxon>
        <taxon>Thalassiosiraceae</taxon>
        <taxon>Thalassiosira</taxon>
    </lineage>
</organism>
<gene>
    <name evidence="2" type="ORF">THAOC_06918</name>
</gene>
<accession>K0T1K4</accession>
<comment type="caution">
    <text evidence="2">The sequence shown here is derived from an EMBL/GenBank/DDBJ whole genome shotgun (WGS) entry which is preliminary data.</text>
</comment>